<keyword evidence="3" id="KW-1185">Reference proteome</keyword>
<evidence type="ECO:0000256" key="1">
    <source>
        <dbReference type="SAM" id="MobiDB-lite"/>
    </source>
</evidence>
<organism evidence="2 3">
    <name type="scientific">Streptomyces gottesmaniae</name>
    <dbReference type="NCBI Taxonomy" id="3075518"/>
    <lineage>
        <taxon>Bacteria</taxon>
        <taxon>Bacillati</taxon>
        <taxon>Actinomycetota</taxon>
        <taxon>Actinomycetes</taxon>
        <taxon>Kitasatosporales</taxon>
        <taxon>Streptomycetaceae</taxon>
        <taxon>Streptomyces</taxon>
    </lineage>
</organism>
<dbReference type="RefSeq" id="WP_052146112.1">
    <property type="nucleotide sequence ID" value="NZ_JAVRFJ010000016.1"/>
</dbReference>
<evidence type="ECO:0008006" key="4">
    <source>
        <dbReference type="Google" id="ProtNLM"/>
    </source>
</evidence>
<gene>
    <name evidence="2" type="ORF">RM704_19445</name>
</gene>
<proteinExistence type="predicted"/>
<dbReference type="EMBL" id="JAVRFJ010000016">
    <property type="protein sequence ID" value="MDT0569620.1"/>
    <property type="molecule type" value="Genomic_DNA"/>
</dbReference>
<comment type="caution">
    <text evidence="2">The sequence shown here is derived from an EMBL/GenBank/DDBJ whole genome shotgun (WGS) entry which is preliminary data.</text>
</comment>
<accession>A0ABU2YZ73</accession>
<dbReference type="Proteomes" id="UP001180737">
    <property type="component" value="Unassembled WGS sequence"/>
</dbReference>
<name>A0ABU2YZ73_9ACTN</name>
<sequence length="138" mass="14157">MATGGALWRGAVLGPALLIGVLVTGCAGAGEAGGAASPSTATDGGGPPSPSVTPPEELCAKLVSHWSLEVLDGDTYGDYQAMGLSNGQYDILREVVDEARAEKKRAGSTAARRLIERRARAGCQEWYRSGGPGEGPWS</sequence>
<evidence type="ECO:0000313" key="2">
    <source>
        <dbReference type="EMBL" id="MDT0569620.1"/>
    </source>
</evidence>
<evidence type="ECO:0000313" key="3">
    <source>
        <dbReference type="Proteomes" id="UP001180737"/>
    </source>
</evidence>
<reference evidence="2" key="1">
    <citation type="submission" date="2024-05" db="EMBL/GenBank/DDBJ databases">
        <title>30 novel species of actinomycetes from the DSMZ collection.</title>
        <authorList>
            <person name="Nouioui I."/>
        </authorList>
    </citation>
    <scope>NUCLEOTIDE SEQUENCE</scope>
    <source>
        <strain evidence="2">DSM 3412</strain>
    </source>
</reference>
<feature type="region of interest" description="Disordered" evidence="1">
    <location>
        <begin position="31"/>
        <end position="56"/>
    </location>
</feature>
<protein>
    <recommendedName>
        <fullName evidence="4">Lipoprotein</fullName>
    </recommendedName>
</protein>